<dbReference type="PROSITE" id="PS52016">
    <property type="entry name" value="TONB_DEPENDENT_REC_3"/>
    <property type="match status" value="1"/>
</dbReference>
<dbReference type="PANTHER" id="PTHR32552:SF89">
    <property type="entry name" value="CATECHOLATE SIDEROPHORE RECEPTOR FIU"/>
    <property type="match status" value="1"/>
</dbReference>
<evidence type="ECO:0000256" key="9">
    <source>
        <dbReference type="ARBA" id="ARBA00023077"/>
    </source>
</evidence>
<dbReference type="EMBL" id="JACHHT010000002">
    <property type="protein sequence ID" value="MBB6522543.1"/>
    <property type="molecule type" value="Genomic_DNA"/>
</dbReference>
<accession>A0A7X0MWJ4</accession>
<evidence type="ECO:0000256" key="14">
    <source>
        <dbReference type="SAM" id="SignalP"/>
    </source>
</evidence>
<dbReference type="Gene3D" id="2.40.170.20">
    <property type="entry name" value="TonB-dependent receptor, beta-barrel domain"/>
    <property type="match status" value="1"/>
</dbReference>
<keyword evidence="7" id="KW-0408">Iron</keyword>
<comment type="caution">
    <text evidence="17">The sequence shown here is derived from an EMBL/GenBank/DDBJ whole genome shotgun (WGS) entry which is preliminary data.</text>
</comment>
<keyword evidence="8" id="KW-0406">Ion transport</keyword>
<evidence type="ECO:0000256" key="2">
    <source>
        <dbReference type="ARBA" id="ARBA00022448"/>
    </source>
</evidence>
<dbReference type="PANTHER" id="PTHR32552">
    <property type="entry name" value="FERRICHROME IRON RECEPTOR-RELATED"/>
    <property type="match status" value="1"/>
</dbReference>
<evidence type="ECO:0000259" key="16">
    <source>
        <dbReference type="Pfam" id="PF07715"/>
    </source>
</evidence>
<evidence type="ECO:0000256" key="7">
    <source>
        <dbReference type="ARBA" id="ARBA00023004"/>
    </source>
</evidence>
<proteinExistence type="inferred from homology"/>
<keyword evidence="10 12" id="KW-0472">Membrane</keyword>
<comment type="similarity">
    <text evidence="12 13">Belongs to the TonB-dependent receptor family.</text>
</comment>
<evidence type="ECO:0000256" key="1">
    <source>
        <dbReference type="ARBA" id="ARBA00004571"/>
    </source>
</evidence>
<dbReference type="RefSeq" id="WP_166845688.1">
    <property type="nucleotide sequence ID" value="NZ_JAAONY010000002.1"/>
</dbReference>
<evidence type="ECO:0000256" key="5">
    <source>
        <dbReference type="ARBA" id="ARBA00022692"/>
    </source>
</evidence>
<feature type="domain" description="TonB-dependent receptor plug" evidence="16">
    <location>
        <begin position="57"/>
        <end position="168"/>
    </location>
</feature>
<dbReference type="InParanoid" id="A0A7X0MWJ4"/>
<dbReference type="AlphaFoldDB" id="A0A7X0MWJ4"/>
<keyword evidence="2 12" id="KW-0813">Transport</keyword>
<evidence type="ECO:0000256" key="8">
    <source>
        <dbReference type="ARBA" id="ARBA00023065"/>
    </source>
</evidence>
<keyword evidence="5 12" id="KW-0812">Transmembrane</keyword>
<name>A0A7X0MWJ4_9GAMM</name>
<evidence type="ECO:0000313" key="18">
    <source>
        <dbReference type="Proteomes" id="UP000528457"/>
    </source>
</evidence>
<keyword evidence="17" id="KW-0675">Receptor</keyword>
<keyword evidence="18" id="KW-1185">Reference proteome</keyword>
<organism evidence="17 18">
    <name type="scientific">Pseudoteredinibacter isoporae</name>
    <dbReference type="NCBI Taxonomy" id="570281"/>
    <lineage>
        <taxon>Bacteria</taxon>
        <taxon>Pseudomonadati</taxon>
        <taxon>Pseudomonadota</taxon>
        <taxon>Gammaproteobacteria</taxon>
        <taxon>Cellvibrionales</taxon>
        <taxon>Cellvibrionaceae</taxon>
        <taxon>Pseudoteredinibacter</taxon>
    </lineage>
</organism>
<evidence type="ECO:0000313" key="17">
    <source>
        <dbReference type="EMBL" id="MBB6522543.1"/>
    </source>
</evidence>
<keyword evidence="11 12" id="KW-0998">Cell outer membrane</keyword>
<keyword evidence="6 14" id="KW-0732">Signal</keyword>
<evidence type="ECO:0000256" key="3">
    <source>
        <dbReference type="ARBA" id="ARBA00022452"/>
    </source>
</evidence>
<dbReference type="InterPro" id="IPR000531">
    <property type="entry name" value="Beta-barrel_TonB"/>
</dbReference>
<dbReference type="InterPro" id="IPR039426">
    <property type="entry name" value="TonB-dep_rcpt-like"/>
</dbReference>
<evidence type="ECO:0000256" key="12">
    <source>
        <dbReference type="PROSITE-ProRule" id="PRU01360"/>
    </source>
</evidence>
<dbReference type="InterPro" id="IPR037066">
    <property type="entry name" value="Plug_dom_sf"/>
</dbReference>
<reference evidence="17 18" key="1">
    <citation type="submission" date="2020-08" db="EMBL/GenBank/DDBJ databases">
        <title>Genomic Encyclopedia of Type Strains, Phase IV (KMG-IV): sequencing the most valuable type-strain genomes for metagenomic binning, comparative biology and taxonomic classification.</title>
        <authorList>
            <person name="Goeker M."/>
        </authorList>
    </citation>
    <scope>NUCLEOTIDE SEQUENCE [LARGE SCALE GENOMIC DNA]</scope>
    <source>
        <strain evidence="17 18">DSM 22368</strain>
    </source>
</reference>
<feature type="signal peptide" evidence="14">
    <location>
        <begin position="1"/>
        <end position="31"/>
    </location>
</feature>
<dbReference type="SUPFAM" id="SSF56935">
    <property type="entry name" value="Porins"/>
    <property type="match status" value="1"/>
</dbReference>
<sequence length="832" mass="91746">MRCHTGWFPSQKTVLAAAVAAVAMGSIPSFAQSENNDALHLEEVVVTGRAGAGDTTKMDISHSVTTKSADDIESQAPLSATDFLKAVPGLWVEASGGEANGNVRARGIPVDGFGSVALYEDNLPLQHDSGLSWLNADQVFRLDDTVELVEAVRGGPSSIFASNAPGGIINVITKKGSDTPEGSIKMTVGDYGLRRGDFFYGGPINDDWKIALGGYYRTDDSIREPGFTANDGGQFRVTLSREMDKGRLDISYRHLNDRNFFALPLPLTNDGSGDPAGIPGFDPNTGTTLSPQVQNFTLKLPDGNRIEDLSDGTHVQLSQFTVNFEYELNDDWTLINRTRVRDSDISRNSAFPNTPNAAASSLDAYRNNALAAFSDAVDIRAQYVTSGDVVPANSNGNGLLMTHNFTSVKTPLREFINDFQLGTSVNIGEQTHNLTFGVYFANYDREFQRHAATYLSDVKSQPALVDVLAIDAAGNVVGSVTDNGVLRYGSRYQQADDEGRASAFYIADEWVLNDELRIDLGIRWEEIDVRGVAERASNFDLGDSSTLADDNVSAGNGEFVPFDRSFNDISWTVGSNYALNEDSALFARYTKAFRLPNSADFRLNPNRDIQAQDITQLETGYKLLSEELSLFATVFYSEFDNVEFTNTIFDSATNSTSTQREFAKTETLGLELETVWSPTELFDIAATITWQDAEFKDFEFNQVDEQNNVTQVSFTGNRPIRIPDFAMRLRPALNLLDDQLRLYLEYEYNSDRYVDAANSRILPEYSVWNIGASYQLDDNLRLIFSGKNLDNEIGLTEGNPRAGQFTSTDTGSVYLARPIFGRAFTLSVKYEF</sequence>
<protein>
    <submittedName>
        <fullName evidence="17">Outer membrane receptor protein involved in Fe transport</fullName>
    </submittedName>
</protein>
<evidence type="ECO:0000256" key="10">
    <source>
        <dbReference type="ARBA" id="ARBA00023136"/>
    </source>
</evidence>
<dbReference type="Gene3D" id="2.170.130.10">
    <property type="entry name" value="TonB-dependent receptor, plug domain"/>
    <property type="match status" value="1"/>
</dbReference>
<evidence type="ECO:0000259" key="15">
    <source>
        <dbReference type="Pfam" id="PF00593"/>
    </source>
</evidence>
<comment type="subcellular location">
    <subcellularLocation>
        <location evidence="1 12">Cell outer membrane</location>
        <topology evidence="1 12">Multi-pass membrane protein</topology>
    </subcellularLocation>
</comment>
<dbReference type="GO" id="GO:0009279">
    <property type="term" value="C:cell outer membrane"/>
    <property type="evidence" value="ECO:0007669"/>
    <property type="project" value="UniProtKB-SubCell"/>
</dbReference>
<evidence type="ECO:0000256" key="4">
    <source>
        <dbReference type="ARBA" id="ARBA00022496"/>
    </source>
</evidence>
<evidence type="ECO:0000256" key="13">
    <source>
        <dbReference type="RuleBase" id="RU003357"/>
    </source>
</evidence>
<evidence type="ECO:0000256" key="11">
    <source>
        <dbReference type="ARBA" id="ARBA00023237"/>
    </source>
</evidence>
<feature type="domain" description="TonB-dependent receptor-like beta-barrel" evidence="15">
    <location>
        <begin position="281"/>
        <end position="789"/>
    </location>
</feature>
<dbReference type="InterPro" id="IPR012910">
    <property type="entry name" value="Plug_dom"/>
</dbReference>
<dbReference type="Pfam" id="PF00593">
    <property type="entry name" value="TonB_dep_Rec_b-barrel"/>
    <property type="match status" value="1"/>
</dbReference>
<keyword evidence="3 12" id="KW-1134">Transmembrane beta strand</keyword>
<dbReference type="Pfam" id="PF07715">
    <property type="entry name" value="Plug"/>
    <property type="match status" value="1"/>
</dbReference>
<gene>
    <name evidence="17" type="ORF">HNR48_002828</name>
</gene>
<dbReference type="Proteomes" id="UP000528457">
    <property type="component" value="Unassembled WGS sequence"/>
</dbReference>
<dbReference type="GO" id="GO:0015344">
    <property type="term" value="F:siderophore uptake transmembrane transporter activity"/>
    <property type="evidence" value="ECO:0007669"/>
    <property type="project" value="TreeGrafter"/>
</dbReference>
<dbReference type="InterPro" id="IPR036942">
    <property type="entry name" value="Beta-barrel_TonB_sf"/>
</dbReference>
<feature type="chain" id="PRO_5030777419" evidence="14">
    <location>
        <begin position="32"/>
        <end position="832"/>
    </location>
</feature>
<evidence type="ECO:0000256" key="6">
    <source>
        <dbReference type="ARBA" id="ARBA00022729"/>
    </source>
</evidence>
<keyword evidence="9 13" id="KW-0798">TonB box</keyword>
<keyword evidence="4" id="KW-0410">Iron transport</keyword>